<keyword evidence="3" id="KW-1185">Reference proteome</keyword>
<comment type="caution">
    <text evidence="2">The sequence shown here is derived from an EMBL/GenBank/DDBJ whole genome shotgun (WGS) entry which is preliminary data.</text>
</comment>
<dbReference type="PATRIC" id="fig|1156395.6.peg.411"/>
<reference evidence="2 3" key="1">
    <citation type="submission" date="2016-06" db="EMBL/GenBank/DDBJ databases">
        <title>Respiratory ammonification of nitrate coupled to the oxidation of elemental sulfur in deep-sea autotrophic thermophilic bacteria.</title>
        <authorList>
            <person name="Slobodkina G.B."/>
            <person name="Mardanov A.V."/>
            <person name="Ravin N.V."/>
            <person name="Frolova A.A."/>
            <person name="Viryasiv M.B."/>
            <person name="Chernyh N.A."/>
            <person name="Bonch-Osmolovskaya E.A."/>
            <person name="Slobodkin A.I."/>
        </authorList>
    </citation>
    <scope>NUCLEOTIDE SEQUENCE [LARGE SCALE GENOMIC DNA]</scope>
    <source>
        <strain evidence="2 3">S69</strain>
    </source>
</reference>
<protein>
    <submittedName>
        <fullName evidence="2">Mobile element protein</fullName>
    </submittedName>
</protein>
<dbReference type="Proteomes" id="UP000093080">
    <property type="component" value="Unassembled WGS sequence"/>
</dbReference>
<dbReference type="OrthoDB" id="5571971at2"/>
<dbReference type="AlphaFoldDB" id="A0A1B9F7Q3"/>
<dbReference type="InterPro" id="IPR009057">
    <property type="entry name" value="Homeodomain-like_sf"/>
</dbReference>
<sequence length="98" mass="11646">MKGDKRWQGRSTPQSSRPRLLWQPLSEKETTNQIASRFEVHPGQVRQWKRQMLANASVVFDHSQRKEKEQQVLLDQLYQKIGQLKVERDFLARKFGLL</sequence>
<evidence type="ECO:0000256" key="1">
    <source>
        <dbReference type="SAM" id="MobiDB-lite"/>
    </source>
</evidence>
<dbReference type="SUPFAM" id="SSF46689">
    <property type="entry name" value="Homeodomain-like"/>
    <property type="match status" value="1"/>
</dbReference>
<feature type="region of interest" description="Disordered" evidence="1">
    <location>
        <begin position="1"/>
        <end position="23"/>
    </location>
</feature>
<evidence type="ECO:0000313" key="3">
    <source>
        <dbReference type="Proteomes" id="UP000093080"/>
    </source>
</evidence>
<name>A0A1B9F7Q3_9BACT</name>
<dbReference type="EMBL" id="MAGO01000002">
    <property type="protein sequence ID" value="OCC15946.1"/>
    <property type="molecule type" value="Genomic_DNA"/>
</dbReference>
<dbReference type="RefSeq" id="WP_141674189.1">
    <property type="nucleotide sequence ID" value="NZ_MAGO01000002.1"/>
</dbReference>
<gene>
    <name evidence="2" type="ORF">DBT_0408</name>
</gene>
<accession>A0A1B9F7Q3</accession>
<proteinExistence type="predicted"/>
<organism evidence="2 3">
    <name type="scientific">Dissulfuribacter thermophilus</name>
    <dbReference type="NCBI Taxonomy" id="1156395"/>
    <lineage>
        <taxon>Bacteria</taxon>
        <taxon>Pseudomonadati</taxon>
        <taxon>Thermodesulfobacteriota</taxon>
        <taxon>Dissulfuribacteria</taxon>
        <taxon>Dissulfuribacterales</taxon>
        <taxon>Dissulfuribacteraceae</taxon>
        <taxon>Dissulfuribacter</taxon>
    </lineage>
</organism>
<evidence type="ECO:0000313" key="2">
    <source>
        <dbReference type="EMBL" id="OCC15946.1"/>
    </source>
</evidence>
<dbReference type="STRING" id="1156395.DBT_0408"/>